<accession>A0AAD7WVP0</accession>
<dbReference type="Pfam" id="PF00665">
    <property type="entry name" value="rve"/>
    <property type="match status" value="1"/>
</dbReference>
<dbReference type="GO" id="GO:0004519">
    <property type="term" value="F:endonuclease activity"/>
    <property type="evidence" value="ECO:0007669"/>
    <property type="project" value="UniProtKB-KW"/>
</dbReference>
<evidence type="ECO:0000313" key="10">
    <source>
        <dbReference type="Proteomes" id="UP001221898"/>
    </source>
</evidence>
<dbReference type="PANTHER" id="PTHR37984">
    <property type="entry name" value="PROTEIN CBG26694"/>
    <property type="match status" value="1"/>
</dbReference>
<evidence type="ECO:0000256" key="1">
    <source>
        <dbReference type="ARBA" id="ARBA00022679"/>
    </source>
</evidence>
<dbReference type="CDD" id="cd09274">
    <property type="entry name" value="RNase_HI_RT_Ty3"/>
    <property type="match status" value="1"/>
</dbReference>
<dbReference type="InterPro" id="IPR036397">
    <property type="entry name" value="RNaseH_sf"/>
</dbReference>
<name>A0AAD7WVP0_9TELE</name>
<evidence type="ECO:0000256" key="5">
    <source>
        <dbReference type="ARBA" id="ARBA00022801"/>
    </source>
</evidence>
<dbReference type="GO" id="GO:0003964">
    <property type="term" value="F:RNA-directed DNA polymerase activity"/>
    <property type="evidence" value="ECO:0007669"/>
    <property type="project" value="UniProtKB-KW"/>
</dbReference>
<dbReference type="Gene3D" id="3.30.420.10">
    <property type="entry name" value="Ribonuclease H-like superfamily/Ribonuclease H"/>
    <property type="match status" value="1"/>
</dbReference>
<keyword evidence="4" id="KW-0255">Endonuclease</keyword>
<dbReference type="InterPro" id="IPR043502">
    <property type="entry name" value="DNA/RNA_pol_sf"/>
</dbReference>
<evidence type="ECO:0000256" key="7">
    <source>
        <dbReference type="ARBA" id="ARBA00039658"/>
    </source>
</evidence>
<proteinExistence type="predicted"/>
<evidence type="ECO:0000256" key="4">
    <source>
        <dbReference type="ARBA" id="ARBA00022759"/>
    </source>
</evidence>
<dbReference type="GO" id="GO:0003676">
    <property type="term" value="F:nucleic acid binding"/>
    <property type="evidence" value="ECO:0007669"/>
    <property type="project" value="InterPro"/>
</dbReference>
<dbReference type="InterPro" id="IPR001584">
    <property type="entry name" value="Integrase_cat-core"/>
</dbReference>
<keyword evidence="6" id="KW-0695">RNA-directed DNA polymerase</keyword>
<protein>
    <recommendedName>
        <fullName evidence="7">Gypsy retrotransposon integrase-like protein 1</fullName>
    </recommendedName>
</protein>
<dbReference type="PANTHER" id="PTHR37984:SF5">
    <property type="entry name" value="PROTEIN NYNRIN-LIKE"/>
    <property type="match status" value="1"/>
</dbReference>
<dbReference type="Gene3D" id="3.10.20.370">
    <property type="match status" value="1"/>
</dbReference>
<evidence type="ECO:0000256" key="2">
    <source>
        <dbReference type="ARBA" id="ARBA00022695"/>
    </source>
</evidence>
<keyword evidence="10" id="KW-1185">Reference proteome</keyword>
<dbReference type="Pfam" id="PF17917">
    <property type="entry name" value="RT_RNaseH"/>
    <property type="match status" value="1"/>
</dbReference>
<dbReference type="AlphaFoldDB" id="A0AAD7WVP0"/>
<keyword evidence="1" id="KW-0808">Transferase</keyword>
<dbReference type="Pfam" id="PF17921">
    <property type="entry name" value="Integrase_H2C2"/>
    <property type="match status" value="1"/>
</dbReference>
<evidence type="ECO:0000259" key="8">
    <source>
        <dbReference type="PROSITE" id="PS50994"/>
    </source>
</evidence>
<dbReference type="InterPro" id="IPR041373">
    <property type="entry name" value="RT_RNaseH"/>
</dbReference>
<dbReference type="FunFam" id="3.10.20.370:FF:000001">
    <property type="entry name" value="Retrovirus-related Pol polyprotein from transposon 17.6-like protein"/>
    <property type="match status" value="1"/>
</dbReference>
<keyword evidence="2" id="KW-0548">Nucleotidyltransferase</keyword>
<organism evidence="9 10">
    <name type="scientific">Aldrovandia affinis</name>
    <dbReference type="NCBI Taxonomy" id="143900"/>
    <lineage>
        <taxon>Eukaryota</taxon>
        <taxon>Metazoa</taxon>
        <taxon>Chordata</taxon>
        <taxon>Craniata</taxon>
        <taxon>Vertebrata</taxon>
        <taxon>Euteleostomi</taxon>
        <taxon>Actinopterygii</taxon>
        <taxon>Neopterygii</taxon>
        <taxon>Teleostei</taxon>
        <taxon>Notacanthiformes</taxon>
        <taxon>Halosauridae</taxon>
        <taxon>Aldrovandia</taxon>
    </lineage>
</organism>
<gene>
    <name evidence="9" type="ORF">AAFF_G00210200</name>
</gene>
<keyword evidence="3" id="KW-0540">Nuclease</keyword>
<dbReference type="InterPro" id="IPR041588">
    <property type="entry name" value="Integrase_H2C2"/>
</dbReference>
<dbReference type="SUPFAM" id="SSF56672">
    <property type="entry name" value="DNA/RNA polymerases"/>
    <property type="match status" value="1"/>
</dbReference>
<dbReference type="InterPro" id="IPR050951">
    <property type="entry name" value="Retrovirus_Pol_polyprotein"/>
</dbReference>
<comment type="caution">
    <text evidence="9">The sequence shown here is derived from an EMBL/GenBank/DDBJ whole genome shotgun (WGS) entry which is preliminary data.</text>
</comment>
<feature type="domain" description="Integrase catalytic" evidence="8">
    <location>
        <begin position="181"/>
        <end position="326"/>
    </location>
</feature>
<dbReference type="EMBL" id="JAINUG010000028">
    <property type="protein sequence ID" value="KAJ8409979.1"/>
    <property type="molecule type" value="Genomic_DNA"/>
</dbReference>
<evidence type="ECO:0000256" key="6">
    <source>
        <dbReference type="ARBA" id="ARBA00022918"/>
    </source>
</evidence>
<sequence length="326" mass="37043">MDASNVDVCAVLSQPSDSGEQVIAYYSHALSKTERNYCVTRRELLAAIAALRHLRPYLHGARFLVQTDHASLTGLLNFKNPAGQLATRRSHMCRVGWRPEWADVATLDTETRAYHSQWASLEARDGVLYWRWRAPGRGADLLQLLVPRTLRTQVLQLVHGATGPNKTLHRLRGRFCWPGCRHARPFAAVLYGASWCVDILGPYPVTDSGNRYVLVAMDYFTKWPEAYAMPDQIANTMVGRLVEEMFCRFGAPAELHSNQGRNFESRVFGEVWFYTKTGWPRINPWHRLLPKRQVSHPDPFPPRDSQCTWGRPEVNPAAAARTATFN</sequence>
<reference evidence="9" key="1">
    <citation type="journal article" date="2023" name="Science">
        <title>Genome structures resolve the early diversification of teleost fishes.</title>
        <authorList>
            <person name="Parey E."/>
            <person name="Louis A."/>
            <person name="Montfort J."/>
            <person name="Bouchez O."/>
            <person name="Roques C."/>
            <person name="Iampietro C."/>
            <person name="Lluch J."/>
            <person name="Castinel A."/>
            <person name="Donnadieu C."/>
            <person name="Desvignes T."/>
            <person name="Floi Bucao C."/>
            <person name="Jouanno E."/>
            <person name="Wen M."/>
            <person name="Mejri S."/>
            <person name="Dirks R."/>
            <person name="Jansen H."/>
            <person name="Henkel C."/>
            <person name="Chen W.J."/>
            <person name="Zahm M."/>
            <person name="Cabau C."/>
            <person name="Klopp C."/>
            <person name="Thompson A.W."/>
            <person name="Robinson-Rechavi M."/>
            <person name="Braasch I."/>
            <person name="Lecointre G."/>
            <person name="Bobe J."/>
            <person name="Postlethwait J.H."/>
            <person name="Berthelot C."/>
            <person name="Roest Crollius H."/>
            <person name="Guiguen Y."/>
        </authorList>
    </citation>
    <scope>NUCLEOTIDE SEQUENCE</scope>
    <source>
        <strain evidence="9">NC1722</strain>
    </source>
</reference>
<dbReference type="SUPFAM" id="SSF53098">
    <property type="entry name" value="Ribonuclease H-like"/>
    <property type="match status" value="1"/>
</dbReference>
<keyword evidence="5" id="KW-0378">Hydrolase</keyword>
<evidence type="ECO:0000313" key="9">
    <source>
        <dbReference type="EMBL" id="KAJ8409979.1"/>
    </source>
</evidence>
<dbReference type="GO" id="GO:0015074">
    <property type="term" value="P:DNA integration"/>
    <property type="evidence" value="ECO:0007669"/>
    <property type="project" value="InterPro"/>
</dbReference>
<dbReference type="GO" id="GO:0016787">
    <property type="term" value="F:hydrolase activity"/>
    <property type="evidence" value="ECO:0007669"/>
    <property type="project" value="UniProtKB-KW"/>
</dbReference>
<dbReference type="Gene3D" id="1.10.340.70">
    <property type="match status" value="1"/>
</dbReference>
<dbReference type="InterPro" id="IPR012337">
    <property type="entry name" value="RNaseH-like_sf"/>
</dbReference>
<dbReference type="Proteomes" id="UP001221898">
    <property type="component" value="Unassembled WGS sequence"/>
</dbReference>
<evidence type="ECO:0000256" key="3">
    <source>
        <dbReference type="ARBA" id="ARBA00022722"/>
    </source>
</evidence>
<dbReference type="PROSITE" id="PS50994">
    <property type="entry name" value="INTEGRASE"/>
    <property type="match status" value="1"/>
</dbReference>